<sequence length="446" mass="50288">MNDNLEKESPITYEDIPWSDWAKEHCDPFKAPEKPEALEDVVVFDMSYGSFAGLYASSLLAEYGAKVIRIEPPGGDIARKMTPFGLKIKDTGLAYIVEGRNKYHITLNIETEEGRDLLKKFIKKADVLIETYAPGYLDSLGIGYRQLSKINPGLIYCAISPYGHFGPKANSKKPDYDVVDQAMSGMCWTTGIPEEYKEFPEHTRVPTKLGPWMGWYVGGGFAAFGILAALLFRKSTGKGQFIDVVPAEAQAKVNNYYIQYYHTKKRVVGRIANFDPAVFVYTLVRAKDGMAFMAGFSDVNFYALTTIINRPDLREKYPTIKERLSPETWPECLAEIEKWSKNKTVKEIIQATLDYTGDGTCVAGEVLKPIDSFKQENWWLRGGLRKINDPNYGEVSVQGVVAKFEKTPGRIKWICREVGADNEMIYSGFLGMKKEELDQLKSKNVI</sequence>
<keyword evidence="4" id="KW-1185">Reference proteome</keyword>
<dbReference type="SUPFAM" id="SSF89796">
    <property type="entry name" value="CoA-transferase family III (CaiB/BaiF)"/>
    <property type="match status" value="1"/>
</dbReference>
<evidence type="ECO:0000313" key="3">
    <source>
        <dbReference type="EMBL" id="AGK61550.1"/>
    </source>
</evidence>
<keyword evidence="2" id="KW-0472">Membrane</keyword>
<organism evidence="3 4">
    <name type="scientific">Archaeoglobus sulfaticallidus PM70-1</name>
    <dbReference type="NCBI Taxonomy" id="387631"/>
    <lineage>
        <taxon>Archaea</taxon>
        <taxon>Methanobacteriati</taxon>
        <taxon>Methanobacteriota</taxon>
        <taxon>Archaeoglobi</taxon>
        <taxon>Archaeoglobales</taxon>
        <taxon>Archaeoglobaceae</taxon>
        <taxon>Archaeoglobus</taxon>
    </lineage>
</organism>
<dbReference type="InterPro" id="IPR023606">
    <property type="entry name" value="CoA-Trfase_III_dom_1_sf"/>
</dbReference>
<dbReference type="GeneID" id="15393208"/>
<keyword evidence="2" id="KW-0812">Transmembrane</keyword>
<dbReference type="InterPro" id="IPR003673">
    <property type="entry name" value="CoA-Trfase_fam_III"/>
</dbReference>
<accession>N0BMS2</accession>
<protein>
    <submittedName>
        <fullName evidence="3">Putative acyl-CoA transferases/carnitine dehydratase</fullName>
    </submittedName>
</protein>
<keyword evidence="2" id="KW-1133">Transmembrane helix</keyword>
<dbReference type="GO" id="GO:0008410">
    <property type="term" value="F:CoA-transferase activity"/>
    <property type="evidence" value="ECO:0007669"/>
    <property type="project" value="TreeGrafter"/>
</dbReference>
<dbReference type="AlphaFoldDB" id="N0BMS2"/>
<dbReference type="eggNOG" id="arCOG02304">
    <property type="taxonomic scope" value="Archaea"/>
</dbReference>
<gene>
    <name evidence="3" type="ORF">Asulf_01573</name>
</gene>
<dbReference type="Proteomes" id="UP000013307">
    <property type="component" value="Chromosome"/>
</dbReference>
<dbReference type="EMBL" id="CP005290">
    <property type="protein sequence ID" value="AGK61550.1"/>
    <property type="molecule type" value="Genomic_DNA"/>
</dbReference>
<dbReference type="Gene3D" id="3.40.50.10540">
    <property type="entry name" value="Crotonobetainyl-coa:carnitine coa-transferase, domain 1"/>
    <property type="match status" value="1"/>
</dbReference>
<keyword evidence="1 3" id="KW-0808">Transferase</keyword>
<dbReference type="KEGG" id="ast:Asulf_01573"/>
<dbReference type="OrthoDB" id="28444at2157"/>
<proteinExistence type="predicted"/>
<dbReference type="Gene3D" id="3.30.1540.10">
    <property type="entry name" value="formyl-coa transferase, domain 3"/>
    <property type="match status" value="1"/>
</dbReference>
<feature type="transmembrane region" description="Helical" evidence="2">
    <location>
        <begin position="212"/>
        <end position="232"/>
    </location>
</feature>
<dbReference type="PANTHER" id="PTHR48207">
    <property type="entry name" value="SUCCINATE--HYDROXYMETHYLGLUTARATE COA-TRANSFERASE"/>
    <property type="match status" value="1"/>
</dbReference>
<dbReference type="STRING" id="387631.Asulf_01573"/>
<dbReference type="PANTHER" id="PTHR48207:SF3">
    <property type="entry name" value="SUCCINATE--HYDROXYMETHYLGLUTARATE COA-TRANSFERASE"/>
    <property type="match status" value="1"/>
</dbReference>
<dbReference type="HOGENOM" id="CLU_033975_2_0_2"/>
<reference evidence="3 4" key="1">
    <citation type="journal article" date="2013" name="Genome Announc.">
        <title>Complete Genome Sequence of the Thermophilic and Facultatively Chemolithoautotrophic Sulfate Reducer Archaeoglobus sulfaticallidus Strain PM70-1T.</title>
        <authorList>
            <person name="Stokke R."/>
            <person name="Hocking W.P."/>
            <person name="Steinsbu B.O."/>
            <person name="Steen I.H."/>
        </authorList>
    </citation>
    <scope>NUCLEOTIDE SEQUENCE [LARGE SCALE GENOMIC DNA]</scope>
    <source>
        <strain evidence="3">PM70-1</strain>
    </source>
</reference>
<evidence type="ECO:0000313" key="4">
    <source>
        <dbReference type="Proteomes" id="UP000013307"/>
    </source>
</evidence>
<name>N0BMS2_9EURY</name>
<dbReference type="InterPro" id="IPR044855">
    <property type="entry name" value="CoA-Trfase_III_dom3_sf"/>
</dbReference>
<evidence type="ECO:0000256" key="2">
    <source>
        <dbReference type="SAM" id="Phobius"/>
    </source>
</evidence>
<dbReference type="InterPro" id="IPR050483">
    <property type="entry name" value="CoA-transferase_III_domain"/>
</dbReference>
<evidence type="ECO:0000256" key="1">
    <source>
        <dbReference type="ARBA" id="ARBA00022679"/>
    </source>
</evidence>
<dbReference type="RefSeq" id="WP_015591148.1">
    <property type="nucleotide sequence ID" value="NC_021169.1"/>
</dbReference>
<dbReference type="Pfam" id="PF02515">
    <property type="entry name" value="CoA_transf_3"/>
    <property type="match status" value="1"/>
</dbReference>